<evidence type="ECO:0000313" key="3">
    <source>
        <dbReference type="EMBL" id="MBF8186400.1"/>
    </source>
</evidence>
<protein>
    <submittedName>
        <fullName evidence="3">Alpha/beta hydrolase</fullName>
    </submittedName>
</protein>
<dbReference type="SUPFAM" id="SSF53474">
    <property type="entry name" value="alpha/beta-Hydrolases"/>
    <property type="match status" value="1"/>
</dbReference>
<evidence type="ECO:0000259" key="2">
    <source>
        <dbReference type="Pfam" id="PF12697"/>
    </source>
</evidence>
<dbReference type="InterPro" id="IPR000073">
    <property type="entry name" value="AB_hydrolase_1"/>
</dbReference>
<proteinExistence type="predicted"/>
<dbReference type="InterPro" id="IPR029058">
    <property type="entry name" value="AB_hydrolase_fold"/>
</dbReference>
<feature type="compositionally biased region" description="Pro residues" evidence="1">
    <location>
        <begin position="139"/>
        <end position="148"/>
    </location>
</feature>
<dbReference type="RefSeq" id="WP_195895377.1">
    <property type="nucleotide sequence ID" value="NZ_JADOGI010000027.1"/>
</dbReference>
<feature type="region of interest" description="Disordered" evidence="1">
    <location>
        <begin position="133"/>
        <end position="160"/>
    </location>
</feature>
<name>A0A931AAJ1_9ACTN</name>
<feature type="domain" description="AB hydrolase-1" evidence="2">
    <location>
        <begin position="28"/>
        <end position="240"/>
    </location>
</feature>
<dbReference type="PANTHER" id="PTHR43798">
    <property type="entry name" value="MONOACYLGLYCEROL LIPASE"/>
    <property type="match status" value="1"/>
</dbReference>
<dbReference type="EMBL" id="JADOGI010000027">
    <property type="protein sequence ID" value="MBF8186400.1"/>
    <property type="molecule type" value="Genomic_DNA"/>
</dbReference>
<dbReference type="AlphaFoldDB" id="A0A931AAJ1"/>
<comment type="caution">
    <text evidence="3">The sequence shown here is derived from an EMBL/GenBank/DDBJ whole genome shotgun (WGS) entry which is preliminary data.</text>
</comment>
<evidence type="ECO:0000256" key="1">
    <source>
        <dbReference type="SAM" id="MobiDB-lite"/>
    </source>
</evidence>
<evidence type="ECO:0000313" key="4">
    <source>
        <dbReference type="Proteomes" id="UP000605361"/>
    </source>
</evidence>
<reference evidence="3" key="1">
    <citation type="submission" date="2020-11" db="EMBL/GenBank/DDBJ databases">
        <title>Whole-genome analyses of Nonomuraea sp. K274.</title>
        <authorList>
            <person name="Veyisoglu A."/>
        </authorList>
    </citation>
    <scope>NUCLEOTIDE SEQUENCE</scope>
    <source>
        <strain evidence="3">K274</strain>
    </source>
</reference>
<sequence>MTTPLRRTVQPRPGLDLVLREAGRGTPILLLHGAHGPGSITPVIDHFSPRHRVLAPVHPGWDDTARPGDLDSVAALAALYLDLLGHLDLSDVTVLGTSFGGWVAAQMAVDDRHHQISRLVLMDAIGPVVPGQSLTLPSGPLPAGPTPAPAAATPAPRNGPPPQTMTALRAYAGPHLQDPGLLPRLAAFTRPVLVAWGENDQVVTPAYGRAYAAALPHAQFELIPGAGHLPIREEPEATFAAIDRFLA</sequence>
<dbReference type="GO" id="GO:0016787">
    <property type="term" value="F:hydrolase activity"/>
    <property type="evidence" value="ECO:0007669"/>
    <property type="project" value="UniProtKB-KW"/>
</dbReference>
<keyword evidence="3" id="KW-0378">Hydrolase</keyword>
<keyword evidence="4" id="KW-1185">Reference proteome</keyword>
<dbReference type="Pfam" id="PF12697">
    <property type="entry name" value="Abhydrolase_6"/>
    <property type="match status" value="1"/>
</dbReference>
<gene>
    <name evidence="3" type="ORF">ITP53_11710</name>
</gene>
<accession>A0A931AAJ1</accession>
<dbReference type="Proteomes" id="UP000605361">
    <property type="component" value="Unassembled WGS sequence"/>
</dbReference>
<dbReference type="Gene3D" id="3.40.50.1820">
    <property type="entry name" value="alpha/beta hydrolase"/>
    <property type="match status" value="1"/>
</dbReference>
<dbReference type="InterPro" id="IPR050266">
    <property type="entry name" value="AB_hydrolase_sf"/>
</dbReference>
<organism evidence="3 4">
    <name type="scientific">Nonomuraea cypriaca</name>
    <dbReference type="NCBI Taxonomy" id="1187855"/>
    <lineage>
        <taxon>Bacteria</taxon>
        <taxon>Bacillati</taxon>
        <taxon>Actinomycetota</taxon>
        <taxon>Actinomycetes</taxon>
        <taxon>Streptosporangiales</taxon>
        <taxon>Streptosporangiaceae</taxon>
        <taxon>Nonomuraea</taxon>
    </lineage>
</organism>